<organism evidence="2 3">
    <name type="scientific">Roseobacter litoralis (strain ATCC 49566 / DSM 6996 / JCM 21268 / NBRC 15278 / OCh 149)</name>
    <dbReference type="NCBI Taxonomy" id="391595"/>
    <lineage>
        <taxon>Bacteria</taxon>
        <taxon>Pseudomonadati</taxon>
        <taxon>Pseudomonadota</taxon>
        <taxon>Alphaproteobacteria</taxon>
        <taxon>Rhodobacterales</taxon>
        <taxon>Roseobacteraceae</taxon>
        <taxon>Roseobacter</taxon>
    </lineage>
</organism>
<sequence length="82" mass="9193">MSLAATPTRLPLWQRMFFALPIIGWIAKDLLFGDKNNVWFALIGFVSLWLSSALIFGLPGLYLPALALVPIIFVTLLFITWA</sequence>
<accession>F7ZB70</accession>
<keyword evidence="3" id="KW-1185">Reference proteome</keyword>
<proteinExistence type="predicted"/>
<dbReference type="EMBL" id="CP002623">
    <property type="protein sequence ID" value="AEI93063.1"/>
    <property type="molecule type" value="Genomic_DNA"/>
</dbReference>
<feature type="transmembrane region" description="Helical" evidence="1">
    <location>
        <begin position="62"/>
        <end position="81"/>
    </location>
</feature>
<evidence type="ECO:0000313" key="2">
    <source>
        <dbReference type="EMBL" id="AEI93063.1"/>
    </source>
</evidence>
<dbReference type="HOGENOM" id="CLU_193833_0_0_5"/>
<evidence type="ECO:0000256" key="1">
    <source>
        <dbReference type="SAM" id="Phobius"/>
    </source>
</evidence>
<keyword evidence="1" id="KW-1133">Transmembrane helix</keyword>
<protein>
    <submittedName>
        <fullName evidence="2">Uncharacterized protein</fullName>
    </submittedName>
</protein>
<dbReference type="AlphaFoldDB" id="F7ZB70"/>
<gene>
    <name evidence="2" type="ordered locus">RLO149_c010540</name>
</gene>
<dbReference type="eggNOG" id="ENOG503387F">
    <property type="taxonomic scope" value="Bacteria"/>
</dbReference>
<reference evidence="2 3" key="1">
    <citation type="journal article" date="2011" name="BMC Genomics">
        <title>Comparative genome analysis and genome-guided physiological analysis of Roseobacter litoralis.</title>
        <authorList>
            <person name="Kalhoefer D."/>
            <person name="Thole S."/>
            <person name="Voget S."/>
            <person name="Lehmann R."/>
            <person name="Liesegang H."/>
            <person name="Wollher A."/>
            <person name="Daniel R."/>
            <person name="Simon M."/>
            <person name="Brinkhoff T."/>
        </authorList>
    </citation>
    <scope>NUCLEOTIDE SEQUENCE [LARGE SCALE GENOMIC DNA]</scope>
    <source>
        <strain evidence="3">ATCC 49566 / DSM 6996 / JCM 21268 / NBRC 15278 / OCh 149</strain>
    </source>
</reference>
<dbReference type="RefSeq" id="WP_013961001.1">
    <property type="nucleotide sequence ID" value="NC_015730.1"/>
</dbReference>
<dbReference type="OrthoDB" id="8479738at2"/>
<feature type="transmembrane region" description="Helical" evidence="1">
    <location>
        <begin position="12"/>
        <end position="31"/>
    </location>
</feature>
<name>F7ZB70_ROSLO</name>
<dbReference type="Proteomes" id="UP000001353">
    <property type="component" value="Chromosome"/>
</dbReference>
<dbReference type="STRING" id="391595.RLO149_c010540"/>
<feature type="transmembrane region" description="Helical" evidence="1">
    <location>
        <begin position="38"/>
        <end position="56"/>
    </location>
</feature>
<evidence type="ECO:0000313" key="3">
    <source>
        <dbReference type="Proteomes" id="UP000001353"/>
    </source>
</evidence>
<keyword evidence="1" id="KW-0812">Transmembrane</keyword>
<keyword evidence="1" id="KW-0472">Membrane</keyword>
<dbReference type="KEGG" id="rli:RLO149_c010540"/>